<reference evidence="2 3" key="1">
    <citation type="submission" date="2018-05" db="EMBL/GenBank/DDBJ databases">
        <title>Polaribacter aquimarinus sp. nov., isolated from sediment in a sediment of sea.</title>
        <authorList>
            <person name="Lu D."/>
        </authorList>
    </citation>
    <scope>NUCLEOTIDE SEQUENCE [LARGE SCALE GENOMIC DNA]</scope>
    <source>
        <strain evidence="2 3">ZY113</strain>
    </source>
</reference>
<dbReference type="RefSeq" id="WP_109406062.1">
    <property type="nucleotide sequence ID" value="NZ_QFFG01000011.1"/>
</dbReference>
<sequence length="131" mass="14798">MGIVILPFLLGALIIGIIALVKVIKLLKLKLIKVKDLGIGLIISILLFGLISLVYIIEGKAWGLSPAFRIPIFMVFIPFGIHIVWEKSKNRKAEYFSKIFLISIVFSVILGIIFNEILFDLIDYLGIKKHY</sequence>
<dbReference type="AlphaFoldDB" id="A0A2U2J6S7"/>
<evidence type="ECO:0000256" key="1">
    <source>
        <dbReference type="SAM" id="Phobius"/>
    </source>
</evidence>
<feature type="transmembrane region" description="Helical" evidence="1">
    <location>
        <begin position="95"/>
        <end position="114"/>
    </location>
</feature>
<organism evidence="2 3">
    <name type="scientific">Polaribacter aquimarinus</name>
    <dbReference type="NCBI Taxonomy" id="2100726"/>
    <lineage>
        <taxon>Bacteria</taxon>
        <taxon>Pseudomonadati</taxon>
        <taxon>Bacteroidota</taxon>
        <taxon>Flavobacteriia</taxon>
        <taxon>Flavobacteriales</taxon>
        <taxon>Flavobacteriaceae</taxon>
    </lineage>
</organism>
<keyword evidence="1" id="KW-0812">Transmembrane</keyword>
<evidence type="ECO:0000313" key="2">
    <source>
        <dbReference type="EMBL" id="PWG04036.1"/>
    </source>
</evidence>
<dbReference type="OrthoDB" id="1454450at2"/>
<proteinExistence type="predicted"/>
<keyword evidence="1" id="KW-0472">Membrane</keyword>
<evidence type="ECO:0000313" key="3">
    <source>
        <dbReference type="Proteomes" id="UP000245670"/>
    </source>
</evidence>
<feature type="transmembrane region" description="Helical" evidence="1">
    <location>
        <begin position="36"/>
        <end position="57"/>
    </location>
</feature>
<accession>A0A2U2J6S7</accession>
<dbReference type="EMBL" id="QFFG01000011">
    <property type="protein sequence ID" value="PWG04036.1"/>
    <property type="molecule type" value="Genomic_DNA"/>
</dbReference>
<name>A0A2U2J6S7_9FLAO</name>
<dbReference type="Proteomes" id="UP000245670">
    <property type="component" value="Unassembled WGS sequence"/>
</dbReference>
<comment type="caution">
    <text evidence="2">The sequence shown here is derived from an EMBL/GenBank/DDBJ whole genome shotgun (WGS) entry which is preliminary data.</text>
</comment>
<keyword evidence="1" id="KW-1133">Transmembrane helix</keyword>
<protein>
    <submittedName>
        <fullName evidence="2">Uncharacterized protein</fullName>
    </submittedName>
</protein>
<keyword evidence="3" id="KW-1185">Reference proteome</keyword>
<feature type="transmembrane region" description="Helical" evidence="1">
    <location>
        <begin position="6"/>
        <end position="24"/>
    </location>
</feature>
<feature type="transmembrane region" description="Helical" evidence="1">
    <location>
        <begin position="63"/>
        <end position="83"/>
    </location>
</feature>
<gene>
    <name evidence="2" type="ORF">DIS07_14890</name>
</gene>